<sequence length="194" mass="21682">MIPTEASTLLASLSTHPLISAAAAAYVLCVLYLPRRLLALIVSPIPISTLILLAVLLRSCSSSSSSSSSSPHETKTPAEEAHLQRHPSPADHHPEPPSTATAFHQRTVYFEWPRFGPLEVIYEEYEEDEEEEEEDSLMGSDDEDSRCDSAWGSWPAFEWPERLLFQSEVEEEDGMIEIPLEEDNLIEIDISACR</sequence>
<organism evidence="3 4">
    <name type="scientific">Spirodela intermedia</name>
    <name type="common">Intermediate duckweed</name>
    <dbReference type="NCBI Taxonomy" id="51605"/>
    <lineage>
        <taxon>Eukaryota</taxon>
        <taxon>Viridiplantae</taxon>
        <taxon>Streptophyta</taxon>
        <taxon>Embryophyta</taxon>
        <taxon>Tracheophyta</taxon>
        <taxon>Spermatophyta</taxon>
        <taxon>Magnoliopsida</taxon>
        <taxon>Liliopsida</taxon>
        <taxon>Araceae</taxon>
        <taxon>Lemnoideae</taxon>
        <taxon>Spirodela</taxon>
    </lineage>
</organism>
<evidence type="ECO:0000256" key="1">
    <source>
        <dbReference type="SAM" id="MobiDB-lite"/>
    </source>
</evidence>
<dbReference type="Proteomes" id="UP000663760">
    <property type="component" value="Chromosome 11"/>
</dbReference>
<dbReference type="OrthoDB" id="784866at2759"/>
<accession>A0A7I8L6L9</accession>
<evidence type="ECO:0000313" key="3">
    <source>
        <dbReference type="EMBL" id="CAA7405681.1"/>
    </source>
</evidence>
<reference evidence="3" key="1">
    <citation type="submission" date="2020-02" db="EMBL/GenBank/DDBJ databases">
        <authorList>
            <person name="Scholz U."/>
            <person name="Mascher M."/>
            <person name="Fiebig A."/>
        </authorList>
    </citation>
    <scope>NUCLEOTIDE SEQUENCE</scope>
</reference>
<gene>
    <name evidence="3" type="ORF">SI8410_11016359</name>
</gene>
<name>A0A7I8L6L9_SPIIN</name>
<feature type="region of interest" description="Disordered" evidence="1">
    <location>
        <begin position="125"/>
        <end position="145"/>
    </location>
</feature>
<protein>
    <submittedName>
        <fullName evidence="3">Uncharacterized protein</fullName>
    </submittedName>
</protein>
<dbReference type="AlphaFoldDB" id="A0A7I8L6L9"/>
<keyword evidence="4" id="KW-1185">Reference proteome</keyword>
<dbReference type="PANTHER" id="PTHR37746">
    <property type="entry name" value="TRANSMEMBRANE PROTEIN"/>
    <property type="match status" value="1"/>
</dbReference>
<keyword evidence="2" id="KW-0472">Membrane</keyword>
<feature type="compositionally biased region" description="Basic and acidic residues" evidence="1">
    <location>
        <begin position="72"/>
        <end position="95"/>
    </location>
</feature>
<feature type="transmembrane region" description="Helical" evidence="2">
    <location>
        <begin position="37"/>
        <end position="57"/>
    </location>
</feature>
<keyword evidence="2" id="KW-0812">Transmembrane</keyword>
<evidence type="ECO:0000256" key="2">
    <source>
        <dbReference type="SAM" id="Phobius"/>
    </source>
</evidence>
<proteinExistence type="predicted"/>
<dbReference type="EMBL" id="LR746274">
    <property type="protein sequence ID" value="CAA7405681.1"/>
    <property type="molecule type" value="Genomic_DNA"/>
</dbReference>
<keyword evidence="2" id="KW-1133">Transmembrane helix</keyword>
<evidence type="ECO:0000313" key="4">
    <source>
        <dbReference type="Proteomes" id="UP000663760"/>
    </source>
</evidence>
<dbReference type="PANTHER" id="PTHR37746:SF1">
    <property type="entry name" value="TRANSMEMBRANE PROTEIN"/>
    <property type="match status" value="1"/>
</dbReference>
<feature type="region of interest" description="Disordered" evidence="1">
    <location>
        <begin position="63"/>
        <end position="100"/>
    </location>
</feature>